<dbReference type="RefSeq" id="WP_015089607.1">
    <property type="nucleotide sequence ID" value="NC_019567.1"/>
</dbReference>
<dbReference type="Pfam" id="PF14384">
    <property type="entry name" value="BrnA_antitoxin"/>
    <property type="match status" value="1"/>
</dbReference>
<evidence type="ECO:0000313" key="1">
    <source>
        <dbReference type="EMBL" id="AFY00123.1"/>
    </source>
</evidence>
<evidence type="ECO:0000313" key="2">
    <source>
        <dbReference type="Proteomes" id="UP000010074"/>
    </source>
</evidence>
<dbReference type="EMBL" id="CP002930">
    <property type="protein sequence ID" value="AFY00123.1"/>
    <property type="molecule type" value="Genomic_DNA"/>
</dbReference>
<name>K7YRB8_BDEBC</name>
<proteinExistence type="predicted"/>
<dbReference type="AlphaFoldDB" id="K7YRB8"/>
<gene>
    <name evidence="1" type="ORF">Bdt_0415</name>
</gene>
<reference evidence="1 2" key="1">
    <citation type="journal article" date="2012" name="BMC Genomics">
        <title>Genome analysis of a simultaneously predatory and prey-independent, novel Bdellovibrio bacteriovorus from the River Tiber, supports in silico predictions of both ancient and recent lateral gene transfer from diverse bacteria.</title>
        <authorList>
            <person name="Hobley L."/>
            <person name="Lerner T.R."/>
            <person name="Williams L.E."/>
            <person name="Lambert C."/>
            <person name="Till R."/>
            <person name="Milner D.S."/>
            <person name="Basford S.M."/>
            <person name="Capeness M.J."/>
            <person name="Fenton A.K."/>
            <person name="Atterbury R.J."/>
            <person name="Harris M.A."/>
            <person name="Sockett R.E."/>
        </authorList>
    </citation>
    <scope>NUCLEOTIDE SEQUENCE [LARGE SCALE GENOMIC DNA]</scope>
    <source>
        <strain evidence="1 2">Tiberius</strain>
    </source>
</reference>
<dbReference type="Proteomes" id="UP000010074">
    <property type="component" value="Chromosome"/>
</dbReference>
<evidence type="ECO:0008006" key="3">
    <source>
        <dbReference type="Google" id="ProtNLM"/>
    </source>
</evidence>
<dbReference type="InterPro" id="IPR025528">
    <property type="entry name" value="BrnA_antitoxin"/>
</dbReference>
<dbReference type="PATRIC" id="fig|1069642.3.peg.407"/>
<sequence length="89" mass="10163">MKKQKDFRFDKARRVSPKETEVFKKAIETTLGVKRPARGRPEKAVGEKFQPISIRLHPMIIAWAKKEGKRRGVGYQTIINEVLMAKAAA</sequence>
<dbReference type="KEGG" id="bbat:Bdt_0415"/>
<protein>
    <recommendedName>
        <fullName evidence="3">AT hook motif protein</fullName>
    </recommendedName>
</protein>
<dbReference type="OrthoDB" id="361944at2"/>
<dbReference type="HOGENOM" id="CLU_2448649_0_0_7"/>
<organism evidence="1 2">
    <name type="scientific">Bdellovibrio bacteriovorus str. Tiberius</name>
    <dbReference type="NCBI Taxonomy" id="1069642"/>
    <lineage>
        <taxon>Bacteria</taxon>
        <taxon>Pseudomonadati</taxon>
        <taxon>Bdellovibrionota</taxon>
        <taxon>Bdellovibrionia</taxon>
        <taxon>Bdellovibrionales</taxon>
        <taxon>Pseudobdellovibrionaceae</taxon>
        <taxon>Bdellovibrio</taxon>
    </lineage>
</organism>
<accession>K7YRB8</accession>